<dbReference type="InterPro" id="IPR007066">
    <property type="entry name" value="RNA_pol_Rpb1_3"/>
</dbReference>
<dbReference type="InterPro" id="IPR045867">
    <property type="entry name" value="DNA-dir_RpoC_beta_prime"/>
</dbReference>
<keyword evidence="1 7" id="KW-0240">DNA-directed RNA polymerase</keyword>
<dbReference type="OrthoDB" id="9815296at2"/>
<evidence type="ECO:0000256" key="7">
    <source>
        <dbReference type="HAMAP-Rule" id="MF_01322"/>
    </source>
</evidence>
<evidence type="ECO:0000259" key="9">
    <source>
        <dbReference type="SMART" id="SM00663"/>
    </source>
</evidence>
<dbReference type="PANTHER" id="PTHR19376">
    <property type="entry name" value="DNA-DIRECTED RNA POLYMERASE"/>
    <property type="match status" value="1"/>
</dbReference>
<proteinExistence type="inferred from homology"/>
<dbReference type="InterPro" id="IPR038120">
    <property type="entry name" value="Rpb1_funnel_sf"/>
</dbReference>
<dbReference type="Gene3D" id="2.40.40.20">
    <property type="match status" value="1"/>
</dbReference>
<comment type="function">
    <text evidence="7 8">DNA-dependent RNA polymerase catalyzes the transcription of DNA into RNA using the four ribonucleoside triphosphates as substrates.</text>
</comment>
<dbReference type="InterPro" id="IPR044893">
    <property type="entry name" value="RNA_pol_Rpb1_clamp_domain"/>
</dbReference>
<name>A0A5S5BUV2_9FLAO</name>
<dbReference type="EMBL" id="VNHU01000010">
    <property type="protein sequence ID" value="TYP70951.1"/>
    <property type="molecule type" value="Genomic_DNA"/>
</dbReference>
<accession>A0A5S5BUV2</accession>
<dbReference type="CDD" id="cd01609">
    <property type="entry name" value="RNAP_beta'_N"/>
    <property type="match status" value="1"/>
</dbReference>
<evidence type="ECO:0000313" key="10">
    <source>
        <dbReference type="EMBL" id="TYP70951.1"/>
    </source>
</evidence>
<dbReference type="PANTHER" id="PTHR19376:SF54">
    <property type="entry name" value="DNA-DIRECTED RNA POLYMERASE SUBUNIT BETA"/>
    <property type="match status" value="1"/>
</dbReference>
<feature type="binding site" evidence="7">
    <location>
        <position position="81"/>
    </location>
    <ligand>
        <name>Zn(2+)</name>
        <dbReference type="ChEBI" id="CHEBI:29105"/>
        <label>1</label>
    </ligand>
</feature>
<dbReference type="NCBIfam" id="TIGR02386">
    <property type="entry name" value="rpoC_TIGR"/>
    <property type="match status" value="1"/>
</dbReference>
<dbReference type="GO" id="GO:0003899">
    <property type="term" value="F:DNA-directed RNA polymerase activity"/>
    <property type="evidence" value="ECO:0007669"/>
    <property type="project" value="UniProtKB-UniRule"/>
</dbReference>
<dbReference type="EC" id="2.7.7.6" evidence="7"/>
<keyword evidence="7" id="KW-0862">Zinc</keyword>
<evidence type="ECO:0000256" key="6">
    <source>
        <dbReference type="ARBA" id="ARBA00048552"/>
    </source>
</evidence>
<dbReference type="InterPro" id="IPR007080">
    <property type="entry name" value="RNA_pol_Rpb1_1"/>
</dbReference>
<dbReference type="Pfam" id="PF04983">
    <property type="entry name" value="RNA_pol_Rpb1_3"/>
    <property type="match status" value="1"/>
</dbReference>
<evidence type="ECO:0000256" key="2">
    <source>
        <dbReference type="ARBA" id="ARBA00022679"/>
    </source>
</evidence>
<keyword evidence="5 7" id="KW-0804">Transcription</keyword>
<gene>
    <name evidence="7" type="primary">rpoC</name>
    <name evidence="10" type="ORF">BD809_1105</name>
</gene>
<feature type="binding site" evidence="7">
    <location>
        <position position="477"/>
    </location>
    <ligand>
        <name>Mg(2+)</name>
        <dbReference type="ChEBI" id="CHEBI:18420"/>
    </ligand>
</feature>
<sequence length="1433" mass="160144">MARNNDKNTVKRFNKISIGLASPESILANSKGEVLKPETINYRTHKPERDGLFCERIFGPVKDFECACGKYKRIRYKGIVCDRCGVEVTEKKVRRDRVGHINLVVPVAHIWYFRSLPNKIGYLLGLPSKKLDMIIYYERYVVIQPGIAKNEEGEAVQKMDFLTEEEYLNILDSLPQENLYLDDSDPNKFIAKMGAECLIEILKRIDLDALSYELRHKANNETSKQRKTEALKRLQVVEALRDANKNRENRPEWMILKAIPVIPPELRPLVPLDGGRFATSDLNDLYRRVIIRNNRLKRLMEIKAPEVILRNEKRMLQESVDSLFDNTRKASAVKTDSNRPLKSLSDSLKGKQGRFRQNLLGKRVDYSARSVIVVGPELKLFECGLPKNMAAELYKPFVIRKLIERGIVKTVKSAKKIIDRKEPVVWDILENVLKGHPVLLNRAPTLHRLGIQAFQPKLIEGKAIQLHPLVCTAFNADFDGDQMAVHLPLGPEAILESQLLMLASHNILNPANGSPVTVPSQDMVLGLYYMTKSRRSTPELEIKGEDLTFYSPEEVTIAYNEGRLHINANIKIRTIDFNEAGELVPQIIETSTGRVLFNEKVPAKAGFINEVLTKKSLRDIIGKILNLTSVPETAEFLDEIKRLGYYFAFKGGLSFSLGDIIIPAEKHTMIADANSQVDNIVANYNMGLITNNERYNQVIDIWTSTNAELTELSMKRIREDQQGFNSVYMMLDSGARGSKEQIRQLTGMRGLMAKPKKSNSVGGEIIENPILSNFKEGLSILEYFISTHGARKGLADTALKTADAGYLTRRLVDVAQDVIVNEEDCDTLRGVEVTALKKNEEVIERLEARIAGRTALVDVVDPLTQEVLVEAGAEITDAIARTIEESPIDAVEVRSALTCEAKKGICVKCYGRNLATGKTVQRGEAVGVVAAQSIGEPGTQLTLRTFHVGGIAGNISEENQLKAKFTGIAEIDELKTVKGEDSEGNKIDVVISRTSEVKVIDPKTKIVLSNNLIPYGSQLFIKSGQKIAKDDVICQWDPYNGVIISEFAGKVKYENIEQGITYQVEIDEQTGFQEKVISESRDKKKIPTLHVIGKADEVLRSYNLPVGAHLMIDDNEKIGIGKVLVKIPRKSAKAGDITGGLPRVTELFEARNPSNPAVVSEIDGVVSFGKIKRGNREIIVESRIGEVKKYLVKLSNQILVQENDYVRAGMALSDGSTTPEDILKIKGPSAVQQYLVNEVQEVYRLQGVKINDKHFEVVVRQMMRKVRIQDPGDTIFLENQLIHKSDFIEENDAIFGMKVVEDAGDSENLKPGQIISPRDLRDENSILRREDKNLVVARDVTAATATPILQGITRASLQTKSFISAASFQETTKVLNEAAVSGKVDSLEGLKENVIVGHRIPAGTGMRDYESIIVGSKEEFEDRMEQRQEVNYN</sequence>
<feature type="binding site" evidence="7">
    <location>
        <position position="479"/>
    </location>
    <ligand>
        <name>Mg(2+)</name>
        <dbReference type="ChEBI" id="CHEBI:18420"/>
    </ligand>
</feature>
<feature type="binding site" evidence="7">
    <location>
        <position position="68"/>
    </location>
    <ligand>
        <name>Zn(2+)</name>
        <dbReference type="ChEBI" id="CHEBI:29105"/>
        <label>1</label>
    </ligand>
</feature>
<dbReference type="InterPro" id="IPR012754">
    <property type="entry name" value="DNA-dir_RpoC_beta_prime_bact"/>
</dbReference>
<dbReference type="Gene3D" id="1.10.132.30">
    <property type="match status" value="1"/>
</dbReference>
<organism evidence="10 11">
    <name type="scientific">Aquimarina intermedia</name>
    <dbReference type="NCBI Taxonomy" id="350814"/>
    <lineage>
        <taxon>Bacteria</taxon>
        <taxon>Pseudomonadati</taxon>
        <taxon>Bacteroidota</taxon>
        <taxon>Flavobacteriia</taxon>
        <taxon>Flavobacteriales</taxon>
        <taxon>Flavobacteriaceae</taxon>
        <taxon>Aquimarina</taxon>
    </lineage>
</organism>
<dbReference type="GO" id="GO:0008270">
    <property type="term" value="F:zinc ion binding"/>
    <property type="evidence" value="ECO:0007669"/>
    <property type="project" value="UniProtKB-UniRule"/>
</dbReference>
<evidence type="ECO:0000256" key="4">
    <source>
        <dbReference type="ARBA" id="ARBA00022723"/>
    </source>
</evidence>
<protein>
    <recommendedName>
        <fullName evidence="7">DNA-directed RNA polymerase subunit beta'</fullName>
        <shortName evidence="7">RNAP subunit beta'</shortName>
        <ecNumber evidence="7">2.7.7.6</ecNumber>
    </recommendedName>
    <alternativeName>
        <fullName evidence="7">RNA polymerase subunit beta'</fullName>
    </alternativeName>
    <alternativeName>
        <fullName evidence="7">Transcriptase subunit beta'</fullName>
    </alternativeName>
</protein>
<dbReference type="InterPro" id="IPR042102">
    <property type="entry name" value="RNA_pol_Rpb1_3_sf"/>
</dbReference>
<comment type="similarity">
    <text evidence="7 8">Belongs to the RNA polymerase beta' chain family.</text>
</comment>
<dbReference type="Pfam" id="PF04997">
    <property type="entry name" value="RNA_pol_Rpb1_1"/>
    <property type="match status" value="1"/>
</dbReference>
<feature type="binding site" evidence="7">
    <location>
        <position position="909"/>
    </location>
    <ligand>
        <name>Zn(2+)</name>
        <dbReference type="ChEBI" id="CHEBI:29105"/>
        <label>2</label>
    </ligand>
</feature>
<evidence type="ECO:0000256" key="5">
    <source>
        <dbReference type="ARBA" id="ARBA00023163"/>
    </source>
</evidence>
<feature type="domain" description="RNA polymerase N-terminal" evidence="9">
    <location>
        <begin position="252"/>
        <end position="531"/>
    </location>
</feature>
<feature type="binding site" evidence="7">
    <location>
        <position position="906"/>
    </location>
    <ligand>
        <name>Zn(2+)</name>
        <dbReference type="ChEBI" id="CHEBI:29105"/>
        <label>2</label>
    </ligand>
</feature>
<dbReference type="Pfam" id="PF05000">
    <property type="entry name" value="RNA_pol_Rpb1_4"/>
    <property type="match status" value="1"/>
</dbReference>
<dbReference type="Gene3D" id="1.10.274.100">
    <property type="entry name" value="RNA polymerase Rpb1, domain 3"/>
    <property type="match status" value="2"/>
</dbReference>
<dbReference type="Gene3D" id="1.10.40.90">
    <property type="match status" value="1"/>
</dbReference>
<dbReference type="Gene3D" id="1.10.150.390">
    <property type="match status" value="1"/>
</dbReference>
<dbReference type="Gene3D" id="4.10.860.120">
    <property type="entry name" value="RNA polymerase II, clamp domain"/>
    <property type="match status" value="1"/>
</dbReference>
<dbReference type="InterPro" id="IPR007083">
    <property type="entry name" value="RNA_pol_Rpb1_4"/>
</dbReference>
<comment type="cofactor">
    <cofactor evidence="7">
        <name>Mg(2+)</name>
        <dbReference type="ChEBI" id="CHEBI:18420"/>
    </cofactor>
    <text evidence="7">Binds 1 Mg(2+) ion per subunit.</text>
</comment>
<evidence type="ECO:0000256" key="3">
    <source>
        <dbReference type="ARBA" id="ARBA00022695"/>
    </source>
</evidence>
<keyword evidence="2 7" id="KW-0808">Transferase</keyword>
<dbReference type="SUPFAM" id="SSF64484">
    <property type="entry name" value="beta and beta-prime subunits of DNA dependent RNA-polymerase"/>
    <property type="match status" value="1"/>
</dbReference>
<dbReference type="InterPro" id="IPR007081">
    <property type="entry name" value="RNA_pol_Rpb1_5"/>
</dbReference>
<dbReference type="SMART" id="SM00663">
    <property type="entry name" value="RPOLA_N"/>
    <property type="match status" value="1"/>
</dbReference>
<comment type="catalytic activity">
    <reaction evidence="6 7 8">
        <text>RNA(n) + a ribonucleoside 5'-triphosphate = RNA(n+1) + diphosphate</text>
        <dbReference type="Rhea" id="RHEA:21248"/>
        <dbReference type="Rhea" id="RHEA-COMP:14527"/>
        <dbReference type="Rhea" id="RHEA-COMP:17342"/>
        <dbReference type="ChEBI" id="CHEBI:33019"/>
        <dbReference type="ChEBI" id="CHEBI:61557"/>
        <dbReference type="ChEBI" id="CHEBI:140395"/>
        <dbReference type="EC" id="2.7.7.6"/>
    </reaction>
</comment>
<dbReference type="GO" id="GO:0006351">
    <property type="term" value="P:DNA-templated transcription"/>
    <property type="evidence" value="ECO:0007669"/>
    <property type="project" value="UniProtKB-UniRule"/>
</dbReference>
<keyword evidence="11" id="KW-1185">Reference proteome</keyword>
<evidence type="ECO:0000256" key="1">
    <source>
        <dbReference type="ARBA" id="ARBA00022478"/>
    </source>
</evidence>
<dbReference type="InterPro" id="IPR006592">
    <property type="entry name" value="RNA_pol_N"/>
</dbReference>
<dbReference type="Pfam" id="PF04998">
    <property type="entry name" value="RNA_pol_Rpb1_5"/>
    <property type="match status" value="1"/>
</dbReference>
<evidence type="ECO:0000313" key="11">
    <source>
        <dbReference type="Proteomes" id="UP000324376"/>
    </source>
</evidence>
<feature type="binding site" evidence="7">
    <location>
        <position position="66"/>
    </location>
    <ligand>
        <name>Zn(2+)</name>
        <dbReference type="ChEBI" id="CHEBI:29105"/>
        <label>1</label>
    </ligand>
</feature>
<comment type="caution">
    <text evidence="10">The sequence shown here is derived from an EMBL/GenBank/DDBJ whole genome shotgun (WGS) entry which is preliminary data.</text>
</comment>
<dbReference type="GO" id="GO:0003677">
    <property type="term" value="F:DNA binding"/>
    <property type="evidence" value="ECO:0007669"/>
    <property type="project" value="UniProtKB-UniRule"/>
</dbReference>
<dbReference type="Proteomes" id="UP000324376">
    <property type="component" value="Unassembled WGS sequence"/>
</dbReference>
<dbReference type="InterPro" id="IPR000722">
    <property type="entry name" value="RNA_pol_asu"/>
</dbReference>
<keyword evidence="4 7" id="KW-0479">Metal-binding</keyword>
<keyword evidence="7" id="KW-0460">Magnesium</keyword>
<dbReference type="Pfam" id="PF00623">
    <property type="entry name" value="RNA_pol_Rpb1_2"/>
    <property type="match status" value="2"/>
</dbReference>
<dbReference type="Gene3D" id="2.40.50.100">
    <property type="match status" value="3"/>
</dbReference>
<feature type="binding site" evidence="7">
    <location>
        <position position="84"/>
    </location>
    <ligand>
        <name>Zn(2+)</name>
        <dbReference type="ChEBI" id="CHEBI:29105"/>
        <label>1</label>
    </ligand>
</feature>
<comment type="subunit">
    <text evidence="7">The RNAP catalytic core consists of 2 alpha, 1 beta, 1 beta' and 1 omega subunit. When a sigma factor is associated with the core the holoenzyme is formed, which can initiate transcription.</text>
</comment>
<feature type="binding site" evidence="7">
    <location>
        <position position="481"/>
    </location>
    <ligand>
        <name>Mg(2+)</name>
        <dbReference type="ChEBI" id="CHEBI:18420"/>
    </ligand>
</feature>
<comment type="cofactor">
    <cofactor evidence="7">
        <name>Zn(2+)</name>
        <dbReference type="ChEBI" id="CHEBI:29105"/>
    </cofactor>
    <text evidence="7">Binds 2 Zn(2+) ions per subunit.</text>
</comment>
<dbReference type="GO" id="GO:0000287">
    <property type="term" value="F:magnesium ion binding"/>
    <property type="evidence" value="ECO:0007669"/>
    <property type="project" value="UniProtKB-UniRule"/>
</dbReference>
<dbReference type="CDD" id="cd02655">
    <property type="entry name" value="RNAP_beta'_C"/>
    <property type="match status" value="1"/>
</dbReference>
<feature type="binding site" evidence="7">
    <location>
        <position position="825"/>
    </location>
    <ligand>
        <name>Zn(2+)</name>
        <dbReference type="ChEBI" id="CHEBI:29105"/>
        <label>2</label>
    </ligand>
</feature>
<dbReference type="HAMAP" id="MF_01322">
    <property type="entry name" value="RNApol_bact_RpoC"/>
    <property type="match status" value="1"/>
</dbReference>
<feature type="binding site" evidence="7">
    <location>
        <position position="899"/>
    </location>
    <ligand>
        <name>Zn(2+)</name>
        <dbReference type="ChEBI" id="CHEBI:29105"/>
        <label>2</label>
    </ligand>
</feature>
<keyword evidence="3 7" id="KW-0548">Nucleotidyltransferase</keyword>
<dbReference type="Gene3D" id="1.10.1790.20">
    <property type="match status" value="1"/>
</dbReference>
<dbReference type="RefSeq" id="WP_148783460.1">
    <property type="nucleotide sequence ID" value="NZ_VNHU01000010.1"/>
</dbReference>
<dbReference type="GO" id="GO:0000428">
    <property type="term" value="C:DNA-directed RNA polymerase complex"/>
    <property type="evidence" value="ECO:0007669"/>
    <property type="project" value="UniProtKB-KW"/>
</dbReference>
<evidence type="ECO:0000256" key="8">
    <source>
        <dbReference type="RuleBase" id="RU004279"/>
    </source>
</evidence>
<reference evidence="10 11" key="1">
    <citation type="submission" date="2019-07" db="EMBL/GenBank/DDBJ databases">
        <title>Genomic Encyclopedia of Archaeal and Bacterial Type Strains, Phase II (KMG-II): from individual species to whole genera.</title>
        <authorList>
            <person name="Goeker M."/>
        </authorList>
    </citation>
    <scope>NUCLEOTIDE SEQUENCE [LARGE SCALE GENOMIC DNA]</scope>
    <source>
        <strain evidence="10 11">DSM 17527</strain>
    </source>
</reference>